<dbReference type="EMBL" id="CP078076">
    <property type="protein sequence ID" value="UPL11698.1"/>
    <property type="molecule type" value="Genomic_DNA"/>
</dbReference>
<gene>
    <name evidence="2" type="ORF">KV394_11490</name>
</gene>
<feature type="transmembrane region" description="Helical" evidence="1">
    <location>
        <begin position="327"/>
        <end position="348"/>
    </location>
</feature>
<evidence type="ECO:0000313" key="3">
    <source>
        <dbReference type="Proteomes" id="UP000831467"/>
    </source>
</evidence>
<name>A0ABY4IK63_9MICO</name>
<dbReference type="RefSeq" id="WP_168387290.1">
    <property type="nucleotide sequence ID" value="NZ_CP078076.1"/>
</dbReference>
<organism evidence="2 3">
    <name type="scientific">Microbacterium sufflavum</name>
    <dbReference type="NCBI Taxonomy" id="2851649"/>
    <lineage>
        <taxon>Bacteria</taxon>
        <taxon>Bacillati</taxon>
        <taxon>Actinomycetota</taxon>
        <taxon>Actinomycetes</taxon>
        <taxon>Micrococcales</taxon>
        <taxon>Microbacteriaceae</taxon>
        <taxon>Microbacterium</taxon>
    </lineage>
</organism>
<keyword evidence="1" id="KW-0472">Membrane</keyword>
<proteinExistence type="predicted"/>
<keyword evidence="3" id="KW-1185">Reference proteome</keyword>
<feature type="transmembrane region" description="Helical" evidence="1">
    <location>
        <begin position="295"/>
        <end position="315"/>
    </location>
</feature>
<keyword evidence="1" id="KW-1133">Transmembrane helix</keyword>
<sequence length="368" mass="39892">MSAAARVLIAELDAPAQAALFDGAADAREAITELTGMLRIGMLVSSEILVTDAMLLDGAYFLTLGPDGVMRELGATPGRYPLTITGVHPTLREGLDARLANDAFHWSLPALRGAVGIPAEVRRGWDEWLRFVETGIIRYEQQTGGDAPLRTGTPPASSPEALRVIADARLDEVRFRSVAWQRIEALPLAEADREAVRRWWGDAYLRMIAENAGADWVTFGAEADGHLARAAHDVELPLSTTLVAWARESTPATIAVAWDASHRQRHRLRERPTWSRMRGLAFAATQVTAVSSRGFVLLTSIAKLVIALCVVALAVPGLGLGSVDNVWTWVAFVGAIATTVPFDSLGALRELLVRDPQARFVLHRGARS</sequence>
<dbReference type="Proteomes" id="UP000831467">
    <property type="component" value="Chromosome"/>
</dbReference>
<accession>A0ABY4IK63</accession>
<protein>
    <submittedName>
        <fullName evidence="2">Uncharacterized protein</fullName>
    </submittedName>
</protein>
<evidence type="ECO:0000256" key="1">
    <source>
        <dbReference type="SAM" id="Phobius"/>
    </source>
</evidence>
<keyword evidence="1" id="KW-0812">Transmembrane</keyword>
<reference evidence="2 3" key="1">
    <citation type="submission" date="2021-06" db="EMBL/GenBank/DDBJ databases">
        <title>Genome-based taxonomic framework of Microbacterium strains isolated from marine environment, the description of four new species and reclassification of four preexisting species.</title>
        <authorList>
            <person name="Lee S.D."/>
            <person name="Kim S.-M."/>
            <person name="Byeon Y.-S."/>
            <person name="Yang H.L."/>
            <person name="Kim I.S."/>
        </authorList>
    </citation>
    <scope>NUCLEOTIDE SEQUENCE [LARGE SCALE GENOMIC DNA]</scope>
    <source>
        <strain evidence="2 3">SSW1-51</strain>
    </source>
</reference>
<evidence type="ECO:0000313" key="2">
    <source>
        <dbReference type="EMBL" id="UPL11698.1"/>
    </source>
</evidence>